<dbReference type="SUPFAM" id="SSF57756">
    <property type="entry name" value="Retrovirus zinc finger-like domains"/>
    <property type="match status" value="1"/>
</dbReference>
<reference evidence="4" key="1">
    <citation type="submission" date="2018-10" db="EMBL/GenBank/DDBJ databases">
        <title>Effector identification in a new, highly contiguous assembly of the strawberry crown rot pathogen Phytophthora cactorum.</title>
        <authorList>
            <person name="Armitage A.D."/>
            <person name="Nellist C.F."/>
            <person name="Bates H."/>
            <person name="Vickerstaff R.J."/>
            <person name="Harrison R.J."/>
        </authorList>
    </citation>
    <scope>NUCLEOTIDE SEQUENCE</scope>
    <source>
        <strain evidence="4">15-7</strain>
    </source>
</reference>
<dbReference type="VEuPathDB" id="FungiDB:PC110_g18762"/>
<evidence type="ECO:0000259" key="3">
    <source>
        <dbReference type="PROSITE" id="PS50158"/>
    </source>
</evidence>
<dbReference type="GO" id="GO:0008270">
    <property type="term" value="F:zinc ion binding"/>
    <property type="evidence" value="ECO:0007669"/>
    <property type="project" value="UniProtKB-KW"/>
</dbReference>
<sequence length="364" mass="40203">MKDSQLPLVRSAKDAHDAWSRLEGHFEKKSLANKLFLRRRFFTTMMEEGDDVLEHINKVKTLAEQLDAVGAPVSEDDLVITLLGSLSESYQFLITALESRADSLSWELVTSRLLHEDMKRKEQGGGVDGAAHGQAFMTRDNKRRGRPVKKTGACHNCGKQGHWIAECSSRVQNNAERHRSQRANVAQDEEDPGDYLFSVGRTSSTAKSSDMLLVDSGATQHMTSSKKYMRNYKTISPVDVHLADDGVVQAVGTGDIAMSMKTPRGMKKGVLTNVWHIPKLSRNLFSVGRFTKDVGPVIFERDGCFAEKKGLKWQLGARLGKGLFKLCMTPMMPDEANAPSSKDRQGDTTSGSCAADAHSASKRE</sequence>
<gene>
    <name evidence="4" type="ORF">PC113_g21490</name>
</gene>
<dbReference type="Proteomes" id="UP000735874">
    <property type="component" value="Unassembled WGS sequence"/>
</dbReference>
<keyword evidence="1" id="KW-0862">Zinc</keyword>
<evidence type="ECO:0000313" key="5">
    <source>
        <dbReference type="Proteomes" id="UP000735874"/>
    </source>
</evidence>
<dbReference type="Pfam" id="PF14223">
    <property type="entry name" value="Retrotran_gag_2"/>
    <property type="match status" value="1"/>
</dbReference>
<dbReference type="EMBL" id="RCMG01001398">
    <property type="protein sequence ID" value="KAG2828298.1"/>
    <property type="molecule type" value="Genomic_DNA"/>
</dbReference>
<protein>
    <recommendedName>
        <fullName evidence="3">CCHC-type domain-containing protein</fullName>
    </recommendedName>
</protein>
<dbReference type="InterPro" id="IPR054722">
    <property type="entry name" value="PolX-like_BBD"/>
</dbReference>
<keyword evidence="1" id="KW-0479">Metal-binding</keyword>
<dbReference type="PROSITE" id="PS50158">
    <property type="entry name" value="ZF_CCHC"/>
    <property type="match status" value="1"/>
</dbReference>
<dbReference type="Pfam" id="PF00098">
    <property type="entry name" value="zf-CCHC"/>
    <property type="match status" value="1"/>
</dbReference>
<evidence type="ECO:0000313" key="4">
    <source>
        <dbReference type="EMBL" id="KAG2828298.1"/>
    </source>
</evidence>
<dbReference type="AlphaFoldDB" id="A0A8T0YAB7"/>
<keyword evidence="1" id="KW-0863">Zinc-finger</keyword>
<feature type="domain" description="CCHC-type" evidence="3">
    <location>
        <begin position="154"/>
        <end position="167"/>
    </location>
</feature>
<dbReference type="PANTHER" id="PTHR47481">
    <property type="match status" value="1"/>
</dbReference>
<dbReference type="PANTHER" id="PTHR47481:SF22">
    <property type="entry name" value="RETROTRANSPOSON GAG DOMAIN-CONTAINING PROTEIN"/>
    <property type="match status" value="1"/>
</dbReference>
<proteinExistence type="predicted"/>
<dbReference type="SMART" id="SM00343">
    <property type="entry name" value="ZnF_C2HC"/>
    <property type="match status" value="1"/>
</dbReference>
<accession>A0A8T0YAB7</accession>
<dbReference type="Pfam" id="PF22936">
    <property type="entry name" value="Pol_BBD"/>
    <property type="match status" value="1"/>
</dbReference>
<organism evidence="4 5">
    <name type="scientific">Phytophthora cactorum</name>
    <dbReference type="NCBI Taxonomy" id="29920"/>
    <lineage>
        <taxon>Eukaryota</taxon>
        <taxon>Sar</taxon>
        <taxon>Stramenopiles</taxon>
        <taxon>Oomycota</taxon>
        <taxon>Peronosporomycetes</taxon>
        <taxon>Peronosporales</taxon>
        <taxon>Peronosporaceae</taxon>
        <taxon>Phytophthora</taxon>
    </lineage>
</organism>
<dbReference type="Gene3D" id="4.10.60.10">
    <property type="entry name" value="Zinc finger, CCHC-type"/>
    <property type="match status" value="1"/>
</dbReference>
<evidence type="ECO:0000256" key="1">
    <source>
        <dbReference type="PROSITE-ProRule" id="PRU00047"/>
    </source>
</evidence>
<dbReference type="InterPro" id="IPR001878">
    <property type="entry name" value="Znf_CCHC"/>
</dbReference>
<evidence type="ECO:0000256" key="2">
    <source>
        <dbReference type="SAM" id="MobiDB-lite"/>
    </source>
</evidence>
<dbReference type="GO" id="GO:0003676">
    <property type="term" value="F:nucleic acid binding"/>
    <property type="evidence" value="ECO:0007669"/>
    <property type="project" value="InterPro"/>
</dbReference>
<dbReference type="InterPro" id="IPR036875">
    <property type="entry name" value="Znf_CCHC_sf"/>
</dbReference>
<comment type="caution">
    <text evidence="4">The sequence shown here is derived from an EMBL/GenBank/DDBJ whole genome shotgun (WGS) entry which is preliminary data.</text>
</comment>
<name>A0A8T0YAB7_9STRA</name>
<feature type="region of interest" description="Disordered" evidence="2">
    <location>
        <begin position="334"/>
        <end position="364"/>
    </location>
</feature>